<feature type="domain" description="Nin one binding (NOB1) Zn-ribbon-like" evidence="10">
    <location>
        <begin position="237"/>
        <end position="308"/>
    </location>
</feature>
<evidence type="ECO:0000256" key="3">
    <source>
        <dbReference type="ARBA" id="ARBA00022722"/>
    </source>
</evidence>
<feature type="region of interest" description="Disordered" evidence="9">
    <location>
        <begin position="358"/>
        <end position="381"/>
    </location>
</feature>
<comment type="similarity">
    <text evidence="2">Belongs to the NOB1 family.</text>
</comment>
<evidence type="ECO:0000256" key="2">
    <source>
        <dbReference type="ARBA" id="ARBA00005858"/>
    </source>
</evidence>
<dbReference type="InterPro" id="IPR039907">
    <property type="entry name" value="NOB1"/>
</dbReference>
<dbReference type="EMBL" id="BTSY01000005">
    <property type="protein sequence ID" value="GMT28954.1"/>
    <property type="molecule type" value="Genomic_DNA"/>
</dbReference>
<evidence type="ECO:0000256" key="6">
    <source>
        <dbReference type="ARBA" id="ARBA00022833"/>
    </source>
</evidence>
<evidence type="ECO:0000256" key="9">
    <source>
        <dbReference type="SAM" id="MobiDB-lite"/>
    </source>
</evidence>
<feature type="binding site" evidence="8">
    <location>
        <position position="247"/>
    </location>
    <ligand>
        <name>Zn(2+)</name>
        <dbReference type="ChEBI" id="CHEBI:29105"/>
    </ligand>
</feature>
<evidence type="ECO:0000256" key="4">
    <source>
        <dbReference type="ARBA" id="ARBA00022723"/>
    </source>
</evidence>
<dbReference type="PANTHER" id="PTHR12814">
    <property type="entry name" value="RNA-BINDING PROTEIN NOB1"/>
    <property type="match status" value="1"/>
</dbReference>
<feature type="domain" description="Ribonuclease PIN" evidence="11">
    <location>
        <begin position="21"/>
        <end position="110"/>
    </location>
</feature>
<gene>
    <name evidence="12" type="ORF">PFISCL1PPCAC_20251</name>
</gene>
<evidence type="ECO:0000256" key="8">
    <source>
        <dbReference type="PIRSR" id="PIRSR037125-1"/>
    </source>
</evidence>
<dbReference type="PIRSF" id="PIRSF037125">
    <property type="entry name" value="D-site_20S_pre-rRNA_nuclease"/>
    <property type="match status" value="1"/>
</dbReference>
<keyword evidence="6 8" id="KW-0862">Zinc</keyword>
<evidence type="ECO:0000259" key="10">
    <source>
        <dbReference type="Pfam" id="PF08772"/>
    </source>
</evidence>
<proteinExistence type="inferred from homology"/>
<dbReference type="GO" id="GO:0046872">
    <property type="term" value="F:metal ion binding"/>
    <property type="evidence" value="ECO:0007669"/>
    <property type="project" value="UniProtKB-KW"/>
</dbReference>
<comment type="subcellular location">
    <subcellularLocation>
        <location evidence="1">Nucleus</location>
    </subcellularLocation>
</comment>
<dbReference type="InterPro" id="IPR014881">
    <property type="entry name" value="NOB1_Zn-bd"/>
</dbReference>
<dbReference type="GO" id="GO:0031981">
    <property type="term" value="C:nuclear lumen"/>
    <property type="evidence" value="ECO:0007669"/>
    <property type="project" value="UniProtKB-ARBA"/>
</dbReference>
<feature type="compositionally biased region" description="Basic residues" evidence="9">
    <location>
        <begin position="372"/>
        <end position="381"/>
    </location>
</feature>
<dbReference type="GO" id="GO:0030490">
    <property type="term" value="P:maturation of SSU-rRNA"/>
    <property type="evidence" value="ECO:0007669"/>
    <property type="project" value="TreeGrafter"/>
</dbReference>
<feature type="binding site" evidence="8">
    <location>
        <position position="265"/>
    </location>
    <ligand>
        <name>Zn(2+)</name>
        <dbReference type="ChEBI" id="CHEBI:29105"/>
    </ligand>
</feature>
<sequence>ICSFRSRMAEKSDSEVKVEHLVLDAGPIIDAAASIPNLAVNFYAPADVINELRDGKTRKALEQLQLTCNIRVREPTIEALRLASEGAKKTGDFRSLSIVDLKVIALTIDLQRENGTLTGVTAVAAAAAAAAGAAAPEATKTIVEEKEEEEVEMKEEEEKVGHKMDHRSFLPDGFCPDQVDSDDDEGWITEENVEDAHGMNVELNEKPKVACLTTDFAVQNVLLSMQLELVSLAGRRVARIQSYVQRCRACYQICPEKDKEFCRKCGNKTLHKCAVSVDANGEQIVHINWRRLAVTRGLRFSMAAPKGGKHVLPERTFEDQRMPRLAPARARTEKAYDQTFEVHDVTSRAAALGVRTMTNASRRTGNVNAKKPAGKRRGGKS</sequence>
<accession>A0AAV5WAD8</accession>
<feature type="non-terminal residue" evidence="12">
    <location>
        <position position="1"/>
    </location>
</feature>
<evidence type="ECO:0000256" key="7">
    <source>
        <dbReference type="ARBA" id="ARBA00023242"/>
    </source>
</evidence>
<dbReference type="AlphaFoldDB" id="A0AAV5WAD8"/>
<dbReference type="InterPro" id="IPR036283">
    <property type="entry name" value="NOB1_Zf-like_sf"/>
</dbReference>
<dbReference type="PANTHER" id="PTHR12814:SF2">
    <property type="entry name" value="RNA-BINDING PROTEIN NOB1"/>
    <property type="match status" value="1"/>
</dbReference>
<keyword evidence="4 8" id="KW-0479">Metal-binding</keyword>
<dbReference type="GO" id="GO:0005737">
    <property type="term" value="C:cytoplasm"/>
    <property type="evidence" value="ECO:0007669"/>
    <property type="project" value="UniProtKB-ARBA"/>
</dbReference>
<dbReference type="Gene3D" id="3.40.50.1010">
    <property type="entry name" value="5'-nuclease"/>
    <property type="match status" value="1"/>
</dbReference>
<evidence type="ECO:0000313" key="13">
    <source>
        <dbReference type="Proteomes" id="UP001432322"/>
    </source>
</evidence>
<dbReference type="Gene3D" id="6.20.210.10">
    <property type="entry name" value="Nin one binding (NOB1), Zn-ribbon-like"/>
    <property type="match status" value="1"/>
</dbReference>
<evidence type="ECO:0000259" key="11">
    <source>
        <dbReference type="Pfam" id="PF17146"/>
    </source>
</evidence>
<keyword evidence="7" id="KW-0539">Nucleus</keyword>
<dbReference type="Pfam" id="PF08772">
    <property type="entry name" value="Zn_ribbon_NOB1"/>
    <property type="match status" value="1"/>
</dbReference>
<keyword evidence="5" id="KW-0378">Hydrolase</keyword>
<comment type="caution">
    <text evidence="12">The sequence shown here is derived from an EMBL/GenBank/DDBJ whole genome shotgun (WGS) entry which is preliminary data.</text>
</comment>
<dbReference type="CDD" id="cd09876">
    <property type="entry name" value="PIN_Nob1-like"/>
    <property type="match status" value="1"/>
</dbReference>
<dbReference type="InterPro" id="IPR017117">
    <property type="entry name" value="Nob1_euk"/>
</dbReference>
<feature type="binding site" evidence="8">
    <location>
        <position position="250"/>
    </location>
    <ligand>
        <name>Zn(2+)</name>
        <dbReference type="ChEBI" id="CHEBI:29105"/>
    </ligand>
</feature>
<keyword evidence="3" id="KW-0540">Nuclease</keyword>
<dbReference type="SUPFAM" id="SSF144206">
    <property type="entry name" value="NOB1 zinc finger-like"/>
    <property type="match status" value="1"/>
</dbReference>
<keyword evidence="13" id="KW-1185">Reference proteome</keyword>
<dbReference type="FunFam" id="3.40.50.1010:FF:000020">
    <property type="entry name" value="20S-pre-rRNA D-site endonuclease NOB1"/>
    <property type="match status" value="1"/>
</dbReference>
<evidence type="ECO:0000256" key="1">
    <source>
        <dbReference type="ARBA" id="ARBA00004123"/>
    </source>
</evidence>
<dbReference type="GO" id="GO:0004521">
    <property type="term" value="F:RNA endonuclease activity"/>
    <property type="evidence" value="ECO:0007669"/>
    <property type="project" value="InterPro"/>
</dbReference>
<dbReference type="Pfam" id="PF17146">
    <property type="entry name" value="PIN_6"/>
    <property type="match status" value="1"/>
</dbReference>
<name>A0AAV5WAD8_9BILA</name>
<dbReference type="GO" id="GO:0030688">
    <property type="term" value="C:preribosome, small subunit precursor"/>
    <property type="evidence" value="ECO:0007669"/>
    <property type="project" value="TreeGrafter"/>
</dbReference>
<dbReference type="GO" id="GO:0016787">
    <property type="term" value="F:hydrolase activity"/>
    <property type="evidence" value="ECO:0007669"/>
    <property type="project" value="UniProtKB-KW"/>
</dbReference>
<evidence type="ECO:0000313" key="12">
    <source>
        <dbReference type="EMBL" id="GMT28954.1"/>
    </source>
</evidence>
<feature type="compositionally biased region" description="Polar residues" evidence="9">
    <location>
        <begin position="358"/>
        <end position="367"/>
    </location>
</feature>
<feature type="binding site" evidence="8">
    <location>
        <position position="262"/>
    </location>
    <ligand>
        <name>Zn(2+)</name>
        <dbReference type="ChEBI" id="CHEBI:29105"/>
    </ligand>
</feature>
<dbReference type="Proteomes" id="UP001432322">
    <property type="component" value="Unassembled WGS sequence"/>
</dbReference>
<organism evidence="12 13">
    <name type="scientific">Pristionchus fissidentatus</name>
    <dbReference type="NCBI Taxonomy" id="1538716"/>
    <lineage>
        <taxon>Eukaryota</taxon>
        <taxon>Metazoa</taxon>
        <taxon>Ecdysozoa</taxon>
        <taxon>Nematoda</taxon>
        <taxon>Chromadorea</taxon>
        <taxon>Rhabditida</taxon>
        <taxon>Rhabditina</taxon>
        <taxon>Diplogasteromorpha</taxon>
        <taxon>Diplogasteroidea</taxon>
        <taxon>Neodiplogasteridae</taxon>
        <taxon>Pristionchus</taxon>
    </lineage>
</organism>
<dbReference type="InterPro" id="IPR033411">
    <property type="entry name" value="Ribonuclease_PIN"/>
</dbReference>
<protein>
    <submittedName>
        <fullName evidence="12">Uncharacterized protein</fullName>
    </submittedName>
</protein>
<reference evidence="12" key="1">
    <citation type="submission" date="2023-10" db="EMBL/GenBank/DDBJ databases">
        <title>Genome assembly of Pristionchus species.</title>
        <authorList>
            <person name="Yoshida K."/>
            <person name="Sommer R.J."/>
        </authorList>
    </citation>
    <scope>NUCLEOTIDE SEQUENCE</scope>
    <source>
        <strain evidence="12">RS5133</strain>
    </source>
</reference>
<evidence type="ECO:0000256" key="5">
    <source>
        <dbReference type="ARBA" id="ARBA00022801"/>
    </source>
</evidence>